<gene>
    <name evidence="1" type="ORF">QYF61_012588</name>
</gene>
<accession>A0AAN7RJS0</accession>
<evidence type="ECO:0000313" key="1">
    <source>
        <dbReference type="EMBL" id="KAK4806867.1"/>
    </source>
</evidence>
<keyword evidence="2" id="KW-1185">Reference proteome</keyword>
<name>A0AAN7RJS0_MYCAM</name>
<dbReference type="Proteomes" id="UP001333110">
    <property type="component" value="Unassembled WGS sequence"/>
</dbReference>
<sequence>MYSAFQFRYKECQTSNYTFGDNIEFADDPKQGDAVDSLERQEPLQRDLNRLEHWAIINGMKFNKTKCRILHLRRSNTGHTYRLGEEWLESSPAERHLGVLVDSRRNMSQQCALAAKRANRILGCIQHSISSQSKEMITPL</sequence>
<protein>
    <recommendedName>
        <fullName evidence="3">Rna-directed dna polymerase from mobile element jockey-like</fullName>
    </recommendedName>
</protein>
<organism evidence="1 2">
    <name type="scientific">Mycteria americana</name>
    <name type="common">Wood stork</name>
    <dbReference type="NCBI Taxonomy" id="33587"/>
    <lineage>
        <taxon>Eukaryota</taxon>
        <taxon>Metazoa</taxon>
        <taxon>Chordata</taxon>
        <taxon>Craniata</taxon>
        <taxon>Vertebrata</taxon>
        <taxon>Euteleostomi</taxon>
        <taxon>Archelosauria</taxon>
        <taxon>Archosauria</taxon>
        <taxon>Dinosauria</taxon>
        <taxon>Saurischia</taxon>
        <taxon>Theropoda</taxon>
        <taxon>Coelurosauria</taxon>
        <taxon>Aves</taxon>
        <taxon>Neognathae</taxon>
        <taxon>Neoaves</taxon>
        <taxon>Aequornithes</taxon>
        <taxon>Ciconiiformes</taxon>
        <taxon>Ciconiidae</taxon>
        <taxon>Mycteria</taxon>
    </lineage>
</organism>
<dbReference type="EMBL" id="JAUNZN010000033">
    <property type="protein sequence ID" value="KAK4806867.1"/>
    <property type="molecule type" value="Genomic_DNA"/>
</dbReference>
<proteinExistence type="predicted"/>
<evidence type="ECO:0000313" key="2">
    <source>
        <dbReference type="Proteomes" id="UP001333110"/>
    </source>
</evidence>
<evidence type="ECO:0008006" key="3">
    <source>
        <dbReference type="Google" id="ProtNLM"/>
    </source>
</evidence>
<dbReference type="AlphaFoldDB" id="A0AAN7RJS0"/>
<reference evidence="1 2" key="1">
    <citation type="journal article" date="2023" name="J. Hered.">
        <title>Chromosome-level genome of the wood stork (Mycteria americana) provides insight into avian chromosome evolution.</title>
        <authorList>
            <person name="Flamio R. Jr."/>
            <person name="Ramstad K.M."/>
        </authorList>
    </citation>
    <scope>NUCLEOTIDE SEQUENCE [LARGE SCALE GENOMIC DNA]</scope>
    <source>
        <strain evidence="1">JAX WOST 10</strain>
    </source>
</reference>
<dbReference type="PANTHER" id="PTHR33332">
    <property type="entry name" value="REVERSE TRANSCRIPTASE DOMAIN-CONTAINING PROTEIN"/>
    <property type="match status" value="1"/>
</dbReference>
<comment type="caution">
    <text evidence="1">The sequence shown here is derived from an EMBL/GenBank/DDBJ whole genome shotgun (WGS) entry which is preliminary data.</text>
</comment>